<gene>
    <name evidence="1" type="ORF">DV515_00006475</name>
</gene>
<name>A0A3L8SKQ3_CHLGU</name>
<dbReference type="EMBL" id="QUSF01000015">
    <property type="protein sequence ID" value="RLW03713.1"/>
    <property type="molecule type" value="Genomic_DNA"/>
</dbReference>
<keyword evidence="2" id="KW-1185">Reference proteome</keyword>
<protein>
    <submittedName>
        <fullName evidence="1">Uncharacterized protein</fullName>
    </submittedName>
</protein>
<comment type="caution">
    <text evidence="1">The sequence shown here is derived from an EMBL/GenBank/DDBJ whole genome shotgun (WGS) entry which is preliminary data.</text>
</comment>
<accession>A0A3L8SKQ3</accession>
<evidence type="ECO:0000313" key="2">
    <source>
        <dbReference type="Proteomes" id="UP000276834"/>
    </source>
</evidence>
<evidence type="ECO:0000313" key="1">
    <source>
        <dbReference type="EMBL" id="RLW03713.1"/>
    </source>
</evidence>
<sequence>MDTKTLCRRSTELPFSELNPSQTERRSRTEVRKAGGAIQASQGIQSYLLTWNKEIYKSLEGSRDCSREPRVFCHLCCVLD</sequence>
<organism evidence="1 2">
    <name type="scientific">Chloebia gouldiae</name>
    <name type="common">Gouldian finch</name>
    <name type="synonym">Erythrura gouldiae</name>
    <dbReference type="NCBI Taxonomy" id="44316"/>
    <lineage>
        <taxon>Eukaryota</taxon>
        <taxon>Metazoa</taxon>
        <taxon>Chordata</taxon>
        <taxon>Craniata</taxon>
        <taxon>Vertebrata</taxon>
        <taxon>Euteleostomi</taxon>
        <taxon>Archelosauria</taxon>
        <taxon>Archosauria</taxon>
        <taxon>Dinosauria</taxon>
        <taxon>Saurischia</taxon>
        <taxon>Theropoda</taxon>
        <taxon>Coelurosauria</taxon>
        <taxon>Aves</taxon>
        <taxon>Neognathae</taxon>
        <taxon>Neoaves</taxon>
        <taxon>Telluraves</taxon>
        <taxon>Australaves</taxon>
        <taxon>Passeriformes</taxon>
        <taxon>Passeroidea</taxon>
        <taxon>Passeridae</taxon>
        <taxon>Chloebia</taxon>
    </lineage>
</organism>
<proteinExistence type="predicted"/>
<dbReference type="Proteomes" id="UP000276834">
    <property type="component" value="Unassembled WGS sequence"/>
</dbReference>
<dbReference type="AlphaFoldDB" id="A0A3L8SKQ3"/>
<reference evidence="1 2" key="1">
    <citation type="journal article" date="2018" name="Proc. R. Soc. B">
        <title>A non-coding region near Follistatin controls head colour polymorphism in the Gouldian finch.</title>
        <authorList>
            <person name="Toomey M.B."/>
            <person name="Marques C.I."/>
            <person name="Andrade P."/>
            <person name="Araujo P.M."/>
            <person name="Sabatino S."/>
            <person name="Gazda M.A."/>
            <person name="Afonso S."/>
            <person name="Lopes R.J."/>
            <person name="Corbo J.C."/>
            <person name="Carneiro M."/>
        </authorList>
    </citation>
    <scope>NUCLEOTIDE SEQUENCE [LARGE SCALE GENOMIC DNA]</scope>
    <source>
        <strain evidence="1">Red01</strain>
        <tissue evidence="1">Muscle</tissue>
    </source>
</reference>